<dbReference type="InterPro" id="IPR004869">
    <property type="entry name" value="MMPL_dom"/>
</dbReference>
<dbReference type="Gene3D" id="1.20.1640.10">
    <property type="entry name" value="Multidrug efflux transporter AcrB transmembrane domain"/>
    <property type="match status" value="2"/>
</dbReference>
<keyword evidence="2" id="KW-1003">Cell membrane</keyword>
<dbReference type="PROSITE" id="PS50156">
    <property type="entry name" value="SSD"/>
    <property type="match status" value="1"/>
</dbReference>
<evidence type="ECO:0000256" key="5">
    <source>
        <dbReference type="ARBA" id="ARBA00023136"/>
    </source>
</evidence>
<feature type="transmembrane region" description="Helical" evidence="6">
    <location>
        <begin position="408"/>
        <end position="426"/>
    </location>
</feature>
<feature type="transmembrane region" description="Helical" evidence="6">
    <location>
        <begin position="783"/>
        <end position="801"/>
    </location>
</feature>
<keyword evidence="3 6" id="KW-0812">Transmembrane</keyword>
<dbReference type="EMBL" id="JACOGA010000006">
    <property type="protein sequence ID" value="MBC3873433.1"/>
    <property type="molecule type" value="Genomic_DNA"/>
</dbReference>
<name>A0ABR6Y9X3_9BURK</name>
<reference evidence="8 9" key="1">
    <citation type="submission" date="2020-08" db="EMBL/GenBank/DDBJ databases">
        <title>Novel species isolated from subtropical streams in China.</title>
        <authorList>
            <person name="Lu H."/>
        </authorList>
    </citation>
    <scope>NUCLEOTIDE SEQUENCE [LARGE SCALE GENOMIC DNA]</scope>
    <source>
        <strain evidence="8 9">LX15W</strain>
    </source>
</reference>
<keyword evidence="4 6" id="KW-1133">Transmembrane helix</keyword>
<evidence type="ECO:0000256" key="4">
    <source>
        <dbReference type="ARBA" id="ARBA00022989"/>
    </source>
</evidence>
<dbReference type="Pfam" id="PF17131">
    <property type="entry name" value="LolA_like"/>
    <property type="match status" value="1"/>
</dbReference>
<evidence type="ECO:0000259" key="7">
    <source>
        <dbReference type="PROSITE" id="PS50156"/>
    </source>
</evidence>
<evidence type="ECO:0000256" key="1">
    <source>
        <dbReference type="ARBA" id="ARBA00004651"/>
    </source>
</evidence>
<dbReference type="InterPro" id="IPR050545">
    <property type="entry name" value="Mycobact_MmpL"/>
</dbReference>
<dbReference type="Gene3D" id="2.50.20.10">
    <property type="entry name" value="Lipoprotein localisation LolA/LolB/LppX"/>
    <property type="match status" value="1"/>
</dbReference>
<feature type="transmembrane region" description="Helical" evidence="6">
    <location>
        <begin position="735"/>
        <end position="762"/>
    </location>
</feature>
<keyword evidence="8" id="KW-0449">Lipoprotein</keyword>
<keyword evidence="5 6" id="KW-0472">Membrane</keyword>
<protein>
    <submittedName>
        <fullName evidence="8">Outer membrane lipoprotein-sorting protein</fullName>
    </submittedName>
</protein>
<feature type="transmembrane region" description="Helical" evidence="6">
    <location>
        <begin position="666"/>
        <end position="686"/>
    </location>
</feature>
<feature type="transmembrane region" description="Helical" evidence="6">
    <location>
        <begin position="269"/>
        <end position="290"/>
    </location>
</feature>
<evidence type="ECO:0000313" key="8">
    <source>
        <dbReference type="EMBL" id="MBC3873433.1"/>
    </source>
</evidence>
<dbReference type="InterPro" id="IPR033399">
    <property type="entry name" value="TP_0789-like"/>
</dbReference>
<dbReference type="PANTHER" id="PTHR33406">
    <property type="entry name" value="MEMBRANE PROTEIN MJ1562-RELATED"/>
    <property type="match status" value="1"/>
</dbReference>
<feature type="domain" description="SSD" evidence="7">
    <location>
        <begin position="246"/>
        <end position="376"/>
    </location>
</feature>
<accession>A0ABR6Y9X3</accession>
<dbReference type="CDD" id="cd16329">
    <property type="entry name" value="LolA_like"/>
    <property type="match status" value="1"/>
</dbReference>
<organism evidence="8 9">
    <name type="scientific">Undibacterium flavidum</name>
    <dbReference type="NCBI Taxonomy" id="2762297"/>
    <lineage>
        <taxon>Bacteria</taxon>
        <taxon>Pseudomonadati</taxon>
        <taxon>Pseudomonadota</taxon>
        <taxon>Betaproteobacteria</taxon>
        <taxon>Burkholderiales</taxon>
        <taxon>Oxalobacteraceae</taxon>
        <taxon>Undibacterium</taxon>
    </lineage>
</organism>
<comment type="subcellular location">
    <subcellularLocation>
        <location evidence="1">Cell membrane</location>
        <topology evidence="1">Multi-pass membrane protein</topology>
    </subcellularLocation>
</comment>
<evidence type="ECO:0000313" key="9">
    <source>
        <dbReference type="Proteomes" id="UP000624279"/>
    </source>
</evidence>
<comment type="caution">
    <text evidence="8">The sequence shown here is derived from an EMBL/GenBank/DDBJ whole genome shotgun (WGS) entry which is preliminary data.</text>
</comment>
<proteinExistence type="predicted"/>
<feature type="transmembrane region" description="Helical" evidence="6">
    <location>
        <begin position="622"/>
        <end position="646"/>
    </location>
</feature>
<evidence type="ECO:0000256" key="6">
    <source>
        <dbReference type="SAM" id="Phobius"/>
    </source>
</evidence>
<gene>
    <name evidence="8" type="ORF">H8K55_07540</name>
</gene>
<dbReference type="Proteomes" id="UP000624279">
    <property type="component" value="Unassembled WGS sequence"/>
</dbReference>
<feature type="transmembrane region" description="Helical" evidence="6">
    <location>
        <begin position="712"/>
        <end position="729"/>
    </location>
</feature>
<feature type="transmembrane region" description="Helical" evidence="6">
    <location>
        <begin position="325"/>
        <end position="346"/>
    </location>
</feature>
<feature type="transmembrane region" description="Helical" evidence="6">
    <location>
        <begin position="218"/>
        <end position="236"/>
    </location>
</feature>
<sequence length="1052" mass="116473">MFSQYIEKIIRWRFVVIGMTLLMTVFMLSQMRHLKVIIDPNQMLPQAHPYVIGTNLAEKIFGSNYVLVVAVSPKHGDIYQKDVLQRVQTISDELQKLPNVKAETLMSLTAKRAKGIAGEAEGLEVKPLLHGSAIDQNSIDKLKSSLARNPIYSGVVLSQNQDMAAITIAVEKGPKGFTPTLEAAYKLIQPLANDEVRIAVSGTPVFVYYVEKYTQRMAILFPLALLIVGLLHLEAFRTWQGFFLPLVTAFLSVLWGLGLMGIAKVSIDAFNASTPILILAVTAGHAVQLLKRYYEEFELSIKRGNDAVTANREAVVHSMAKVGPVMLAAGLVAVMGFLSLMSFDIVTIRNFGIFTGLGILSGLVIELTFIPAVRSWLKPPKLRTQPMRFDILSPVVRGIKQATSTARIPQVIAFFVVVVAVAAFGLSQLKVENSNKSFFSANLPFQADDQLINAKMAGTNTLYLVFEGQQQDVIKDPKVLQLMEKTQRFLETQPGIGKTISIVDLIKRMNQAMHADVSTELRIPEDRNLVSQFLLLYSMSGEPADFDRYVDYNYQNANITAFVKHDNSREIQKVIANTREFLKANNDPRITIHFGGSVPQSTALSESLVEGKLKNVMQIGAVIFLVSALLFRSLIAAFLIVTPLAITALVNFGVMGLTGIPLNTPNAITAPMAIGIGADYAIYLLYRIREDLKIHASYDVAIDAALESAGRAILYVGTAIAGGYSVLMLSRGFNIHIWSGILIVLSMLVSVVTTLLLLPALIKWLKPGFLHVHTNQSASIRGSVASCVGLIATGIFGAMLMHTEPVQAATSDAEKMMERNFIANRFDDSSANASFQLINKNGDRRVRETFGTTKLQGKGLDTKRMTRFMSPSDIKNTVTLLVEHSDGDDDMWIYLPALKKVRRIASSNKSESFVGTDLSYGDVIGHKVHDWQHKIVTTENIQGRTCTVIESVPNSKAIADSSGYSKRILWVDNESALALKTEFFNTNQQLLKTSILSQIVNVDKEKNRWQPMLMEVQNVQTGHKTVIEWKNFKANQGVKDDYFTQRYLEREE</sequence>
<evidence type="ECO:0000256" key="2">
    <source>
        <dbReference type="ARBA" id="ARBA00022475"/>
    </source>
</evidence>
<dbReference type="SUPFAM" id="SSF82866">
    <property type="entry name" value="Multidrug efflux transporter AcrB transmembrane domain"/>
    <property type="match status" value="2"/>
</dbReference>
<evidence type="ECO:0000256" key="3">
    <source>
        <dbReference type="ARBA" id="ARBA00022692"/>
    </source>
</evidence>
<keyword evidence="9" id="KW-1185">Reference proteome</keyword>
<dbReference type="Pfam" id="PF03176">
    <property type="entry name" value="MMPL"/>
    <property type="match status" value="2"/>
</dbReference>
<feature type="transmembrane region" description="Helical" evidence="6">
    <location>
        <begin position="353"/>
        <end position="373"/>
    </location>
</feature>
<dbReference type="InterPro" id="IPR000731">
    <property type="entry name" value="SSD"/>
</dbReference>
<feature type="transmembrane region" description="Helical" evidence="6">
    <location>
        <begin position="242"/>
        <end position="262"/>
    </location>
</feature>
<dbReference type="RefSeq" id="WP_186941473.1">
    <property type="nucleotide sequence ID" value="NZ_JACOGA010000006.1"/>
</dbReference>
<feature type="transmembrane region" description="Helical" evidence="6">
    <location>
        <begin position="12"/>
        <end position="29"/>
    </location>
</feature>
<dbReference type="PANTHER" id="PTHR33406:SF13">
    <property type="entry name" value="MEMBRANE PROTEIN YDFJ"/>
    <property type="match status" value="1"/>
</dbReference>